<accession>A0A521FKR2</accession>
<keyword evidence="2" id="KW-1133">Transmembrane helix</keyword>
<keyword evidence="4" id="KW-1185">Reference proteome</keyword>
<dbReference type="Proteomes" id="UP000317557">
    <property type="component" value="Unassembled WGS sequence"/>
</dbReference>
<dbReference type="AlphaFoldDB" id="A0A521FKR2"/>
<evidence type="ECO:0000313" key="4">
    <source>
        <dbReference type="Proteomes" id="UP000317557"/>
    </source>
</evidence>
<organism evidence="3 4">
    <name type="scientific">Gracilimonas mengyeensis</name>
    <dbReference type="NCBI Taxonomy" id="1302730"/>
    <lineage>
        <taxon>Bacteria</taxon>
        <taxon>Pseudomonadati</taxon>
        <taxon>Balneolota</taxon>
        <taxon>Balneolia</taxon>
        <taxon>Balneolales</taxon>
        <taxon>Balneolaceae</taxon>
        <taxon>Gracilimonas</taxon>
    </lineage>
</organism>
<name>A0A521FKR2_9BACT</name>
<evidence type="ECO:0000256" key="1">
    <source>
        <dbReference type="SAM" id="MobiDB-lite"/>
    </source>
</evidence>
<feature type="region of interest" description="Disordered" evidence="1">
    <location>
        <begin position="117"/>
        <end position="138"/>
    </location>
</feature>
<dbReference type="EMBL" id="FXTP01000021">
    <property type="protein sequence ID" value="SMO96709.1"/>
    <property type="molecule type" value="Genomic_DNA"/>
</dbReference>
<proteinExistence type="predicted"/>
<reference evidence="3 4" key="1">
    <citation type="submission" date="2017-05" db="EMBL/GenBank/DDBJ databases">
        <authorList>
            <person name="Varghese N."/>
            <person name="Submissions S."/>
        </authorList>
    </citation>
    <scope>NUCLEOTIDE SEQUENCE [LARGE SCALE GENOMIC DNA]</scope>
    <source>
        <strain evidence="3 4">DSM 21985</strain>
    </source>
</reference>
<evidence type="ECO:0000313" key="3">
    <source>
        <dbReference type="EMBL" id="SMO96709.1"/>
    </source>
</evidence>
<keyword evidence="2" id="KW-0472">Membrane</keyword>
<evidence type="ECO:0000256" key="2">
    <source>
        <dbReference type="SAM" id="Phobius"/>
    </source>
</evidence>
<protein>
    <submittedName>
        <fullName evidence="3">Uncharacterized protein</fullName>
    </submittedName>
</protein>
<keyword evidence="2" id="KW-0812">Transmembrane</keyword>
<gene>
    <name evidence="3" type="ORF">SAMN06265219_12128</name>
</gene>
<sequence>MFLRDDLAPTSHPARSRAEMRDLLGTGNALAKEGFGSTASCGGRSRFSAFAPLRLDRDDWCLLFLVVLFIAFRANAYYLLLQASRPLLSSPSARRRTLVSVSCRCRLTAFFYLTSPNESSRTQRSGDAGSPRYGQPSSQRYVFTHHRSFPGDPSLRPEFLGLRSG</sequence>
<feature type="transmembrane region" description="Helical" evidence="2">
    <location>
        <begin position="62"/>
        <end position="81"/>
    </location>
</feature>